<gene>
    <name evidence="2" type="ORF">Trichorick_01240</name>
</gene>
<feature type="transmembrane region" description="Helical" evidence="1">
    <location>
        <begin position="104"/>
        <end position="125"/>
    </location>
</feature>
<keyword evidence="1" id="KW-0812">Transmembrane</keyword>
<accession>A0ABZ0UVX2</accession>
<dbReference type="EMBL" id="CP112932">
    <property type="protein sequence ID" value="WPY01330.1"/>
    <property type="molecule type" value="Genomic_DNA"/>
</dbReference>
<feature type="transmembrane region" description="Helical" evidence="1">
    <location>
        <begin position="137"/>
        <end position="157"/>
    </location>
</feature>
<evidence type="ECO:0000313" key="3">
    <source>
        <dbReference type="Proteomes" id="UP001326613"/>
    </source>
</evidence>
<evidence type="ECO:0000256" key="1">
    <source>
        <dbReference type="SAM" id="Phobius"/>
    </source>
</evidence>
<proteinExistence type="predicted"/>
<protein>
    <recommendedName>
        <fullName evidence="4">Rod shape-determining protein MreD</fullName>
    </recommendedName>
</protein>
<evidence type="ECO:0000313" key="2">
    <source>
        <dbReference type="EMBL" id="WPY01330.1"/>
    </source>
</evidence>
<feature type="transmembrane region" description="Helical" evidence="1">
    <location>
        <begin position="40"/>
        <end position="61"/>
    </location>
</feature>
<keyword evidence="1" id="KW-1133">Transmembrane helix</keyword>
<keyword evidence="1" id="KW-0472">Membrane</keyword>
<evidence type="ECO:0008006" key="4">
    <source>
        <dbReference type="Google" id="ProtNLM"/>
    </source>
</evidence>
<name>A0ABZ0UVX2_9RICK</name>
<sequence length="169" mass="20093">MYSMFKKLFNIFIILCFIISLFLLLLLPLVLYRLGIESEIFPALEIIIIYYFSLNYQIKYWQIFIIGIFLDQLYHFPIGTSAVTFLLTNLLLNKLRIWLVIRTSTINFIVFCSYAFLALVIRYLIFTSKISSSLNLVTILFQYLTTIFSYPLFMILFDKSLLYLKKYAK</sequence>
<dbReference type="Proteomes" id="UP001326613">
    <property type="component" value="Chromosome"/>
</dbReference>
<reference evidence="2 3" key="1">
    <citation type="submission" date="2022-10" db="EMBL/GenBank/DDBJ databases">
        <title>Host association and intracellularity evolved multiple times independently in the Rickettsiales.</title>
        <authorList>
            <person name="Castelli M."/>
            <person name="Nardi T."/>
            <person name="Gammuto L."/>
            <person name="Bellinzona G."/>
            <person name="Sabaneyeva E."/>
            <person name="Potekhin A."/>
            <person name="Serra V."/>
            <person name="Petroni G."/>
            <person name="Sassera D."/>
        </authorList>
    </citation>
    <scope>NUCLEOTIDE SEQUENCE [LARGE SCALE GENOMIC DNA]</scope>
    <source>
        <strain evidence="2 3">Kr 154-4</strain>
    </source>
</reference>
<organism evidence="2 3">
    <name type="scientific">Candidatus Trichorickettsia mobilis</name>
    <dbReference type="NCBI Taxonomy" id="1346319"/>
    <lineage>
        <taxon>Bacteria</taxon>
        <taxon>Pseudomonadati</taxon>
        <taxon>Pseudomonadota</taxon>
        <taxon>Alphaproteobacteria</taxon>
        <taxon>Rickettsiales</taxon>
        <taxon>Rickettsiaceae</taxon>
        <taxon>Rickettsieae</taxon>
        <taxon>Candidatus Trichorickettsia</taxon>
    </lineage>
</organism>
<feature type="transmembrane region" description="Helical" evidence="1">
    <location>
        <begin position="12"/>
        <end position="34"/>
    </location>
</feature>
<feature type="transmembrane region" description="Helical" evidence="1">
    <location>
        <begin position="73"/>
        <end position="92"/>
    </location>
</feature>
<keyword evidence="3" id="KW-1185">Reference proteome</keyword>